<keyword evidence="2" id="KW-0472">Membrane</keyword>
<dbReference type="OrthoDB" id="8093205at2"/>
<keyword evidence="2" id="KW-1133">Transmembrane helix</keyword>
<feature type="transmembrane region" description="Helical" evidence="2">
    <location>
        <begin position="101"/>
        <end position="122"/>
    </location>
</feature>
<gene>
    <name evidence="3" type="ORF">EU555_30155</name>
</gene>
<evidence type="ECO:0000313" key="3">
    <source>
        <dbReference type="EMBL" id="TGD94978.1"/>
    </source>
</evidence>
<comment type="caution">
    <text evidence="3">The sequence shown here is derived from an EMBL/GenBank/DDBJ whole genome shotgun (WGS) entry which is preliminary data.</text>
</comment>
<evidence type="ECO:0000256" key="1">
    <source>
        <dbReference type="SAM" id="MobiDB-lite"/>
    </source>
</evidence>
<feature type="transmembrane region" description="Helical" evidence="2">
    <location>
        <begin position="60"/>
        <end position="81"/>
    </location>
</feature>
<protein>
    <submittedName>
        <fullName evidence="3">DUF2975 domain-containing protein</fullName>
    </submittedName>
</protein>
<feature type="region of interest" description="Disordered" evidence="1">
    <location>
        <begin position="25"/>
        <end position="48"/>
    </location>
</feature>
<proteinExistence type="predicted"/>
<feature type="transmembrane region" description="Helical" evidence="2">
    <location>
        <begin position="194"/>
        <end position="217"/>
    </location>
</feature>
<dbReference type="EMBL" id="SRLB01000035">
    <property type="protein sequence ID" value="TGD94978.1"/>
    <property type="molecule type" value="Genomic_DNA"/>
</dbReference>
<keyword evidence="2" id="KW-0812">Transmembrane</keyword>
<evidence type="ECO:0000313" key="4">
    <source>
        <dbReference type="Proteomes" id="UP000297535"/>
    </source>
</evidence>
<dbReference type="Pfam" id="PF11188">
    <property type="entry name" value="DUF2975"/>
    <property type="match status" value="1"/>
</dbReference>
<reference evidence="3 4" key="1">
    <citation type="submission" date="2019-04" db="EMBL/GenBank/DDBJ databases">
        <authorList>
            <person name="Feng G."/>
            <person name="Zhu H."/>
        </authorList>
    </citation>
    <scope>NUCLEOTIDE SEQUENCE [LARGE SCALE GENOMIC DNA]</scope>
    <source>
        <strain evidence="3 4">6HR-1</strain>
    </source>
</reference>
<keyword evidence="4" id="KW-1185">Reference proteome</keyword>
<name>A0A4Z0NHP2_9HYPH</name>
<accession>A0A4Z0NHP2</accession>
<feature type="transmembrane region" description="Helical" evidence="2">
    <location>
        <begin position="154"/>
        <end position="174"/>
    </location>
</feature>
<sequence>MAATCATEMRPCDVEGVPAAARARATARRAAERQEMGRMTPPDSVSTLRRQPRLRRLTRAMAVLCLALSAGLPLALAAFWLVAPTPAILARTGLPSPDGGVLGLTIRITALAVSLVPLTVLVRGLMRARACFRAFASGRIFATEAVESLRGFSVAVFGATLLQPVAGAALSALLSWGGPSGRGAVVVSLGSDTLLSLLFAGTVAVMAMVLAEALVLADENAQFV</sequence>
<dbReference type="InterPro" id="IPR021354">
    <property type="entry name" value="DUF2975"/>
</dbReference>
<dbReference type="Proteomes" id="UP000297535">
    <property type="component" value="Unassembled WGS sequence"/>
</dbReference>
<evidence type="ECO:0000256" key="2">
    <source>
        <dbReference type="SAM" id="Phobius"/>
    </source>
</evidence>
<organism evidence="3 4">
    <name type="scientific">Methylobacterium nonmethylotrophicum</name>
    <dbReference type="NCBI Taxonomy" id="1141884"/>
    <lineage>
        <taxon>Bacteria</taxon>
        <taxon>Pseudomonadati</taxon>
        <taxon>Pseudomonadota</taxon>
        <taxon>Alphaproteobacteria</taxon>
        <taxon>Hyphomicrobiales</taxon>
        <taxon>Methylobacteriaceae</taxon>
        <taxon>Methylobacterium</taxon>
    </lineage>
</organism>
<dbReference type="AlphaFoldDB" id="A0A4Z0NHP2"/>